<dbReference type="Proteomes" id="UP000032675">
    <property type="component" value="Unassembled WGS sequence"/>
</dbReference>
<feature type="chain" id="PRO_5002310736" evidence="1">
    <location>
        <begin position="28"/>
        <end position="394"/>
    </location>
</feature>
<proteinExistence type="predicted"/>
<gene>
    <name evidence="2" type="ORF">Geu3261_0228_007</name>
</gene>
<accession>A0A0D6Q270</accession>
<feature type="signal peptide" evidence="1">
    <location>
        <begin position="1"/>
        <end position="27"/>
    </location>
</feature>
<dbReference type="RefSeq" id="WP_048852098.1">
    <property type="nucleotide sequence ID" value="NZ_BANI01000193.1"/>
</dbReference>
<sequence length="394" mass="41796">MRRLQMVAIGAASCVCVLAVTPRPAYALFSDAAVVAAIKLLQAFTGNALNTMTKNLTDNIDSNLSSLTNPNSVASLLTKGFTQVANYAKAQVGAQSQLMDAQDAAMAGFLRRQQETGIRDEHMMNPEFCAGLDAQQSTVAASKAARSAVYAIATVSDPRGEAGQGTPSYYGKSQGTDANMSLHLKRYCSSDDVAQGLCSSVSRLPNADQRAASLFGADTLSGDGAVDAANDYATTLIQPVAPAALRGEQLSSLRGREAATRRRSYNSRMSLARWVTGYVTSLGVPSVTLTQDQKAEMTAEGLTPLGKASWLQAMALEVNRRVSSVSWNASLQAMPPASVMREVATEMAQSNYLALQNYRLGLYLVTMGAARVAQEEEVAFKDGLTPMPSPTINP</sequence>
<dbReference type="AlphaFoldDB" id="A0A0D6Q270"/>
<evidence type="ECO:0000256" key="1">
    <source>
        <dbReference type="SAM" id="SignalP"/>
    </source>
</evidence>
<keyword evidence="1" id="KW-0732">Signal</keyword>
<name>A0A0D6Q270_KOMEU</name>
<evidence type="ECO:0000313" key="3">
    <source>
        <dbReference type="Proteomes" id="UP000032675"/>
    </source>
</evidence>
<dbReference type="EMBL" id="BANI01000193">
    <property type="protein sequence ID" value="GAN97672.1"/>
    <property type="molecule type" value="Genomic_DNA"/>
</dbReference>
<protein>
    <submittedName>
        <fullName evidence="2">Uncharacterized protein</fullName>
    </submittedName>
</protein>
<comment type="caution">
    <text evidence="2">The sequence shown here is derived from an EMBL/GenBank/DDBJ whole genome shotgun (WGS) entry which is preliminary data.</text>
</comment>
<evidence type="ECO:0000313" key="2">
    <source>
        <dbReference type="EMBL" id="GAN97672.1"/>
    </source>
</evidence>
<organism evidence="2 3">
    <name type="scientific">Komagataeibacter europaeus NBRC 3261</name>
    <dbReference type="NCBI Taxonomy" id="1234669"/>
    <lineage>
        <taxon>Bacteria</taxon>
        <taxon>Pseudomonadati</taxon>
        <taxon>Pseudomonadota</taxon>
        <taxon>Alphaproteobacteria</taxon>
        <taxon>Acetobacterales</taxon>
        <taxon>Acetobacteraceae</taxon>
        <taxon>Komagataeibacter</taxon>
    </lineage>
</organism>
<reference evidence="2 3" key="1">
    <citation type="submission" date="2012-11" db="EMBL/GenBank/DDBJ databases">
        <title>Whole genome sequence of Gluconacetobacter europaeus NBRC3261.</title>
        <authorList>
            <person name="Azuma Y."/>
            <person name="Higashiura N."/>
            <person name="Hirakawa H."/>
            <person name="Matsushita K."/>
        </authorList>
    </citation>
    <scope>NUCLEOTIDE SEQUENCE [LARGE SCALE GENOMIC DNA]</scope>
    <source>
        <strain evidence="2 3">NBRC 3261</strain>
    </source>
</reference>